<dbReference type="PANTHER" id="PTHR40627">
    <property type="entry name" value="INDOLE PRENYLTRANSFERASE TDIB-RELATED"/>
    <property type="match status" value="1"/>
</dbReference>
<feature type="region of interest" description="Disordered" evidence="4">
    <location>
        <begin position="1"/>
        <end position="28"/>
    </location>
</feature>
<comment type="similarity">
    <text evidence="2">Belongs to the tryptophan dimethylallyltransferase family.</text>
</comment>
<feature type="transmembrane region" description="Helical" evidence="5">
    <location>
        <begin position="164"/>
        <end position="184"/>
    </location>
</feature>
<dbReference type="GO" id="GO:0016020">
    <property type="term" value="C:membrane"/>
    <property type="evidence" value="ECO:0007669"/>
    <property type="project" value="UniProtKB-SubCell"/>
</dbReference>
<organism evidence="6 7">
    <name type="scientific">Colletotrichum shisoi</name>
    <dbReference type="NCBI Taxonomy" id="2078593"/>
    <lineage>
        <taxon>Eukaryota</taxon>
        <taxon>Fungi</taxon>
        <taxon>Dikarya</taxon>
        <taxon>Ascomycota</taxon>
        <taxon>Pezizomycotina</taxon>
        <taxon>Sordariomycetes</taxon>
        <taxon>Hypocreomycetidae</taxon>
        <taxon>Glomerellales</taxon>
        <taxon>Glomerellaceae</taxon>
        <taxon>Colletotrichum</taxon>
        <taxon>Colletotrichum destructivum species complex</taxon>
    </lineage>
</organism>
<feature type="transmembrane region" description="Helical" evidence="5">
    <location>
        <begin position="303"/>
        <end position="325"/>
    </location>
</feature>
<evidence type="ECO:0000256" key="1">
    <source>
        <dbReference type="ARBA" id="ARBA00004141"/>
    </source>
</evidence>
<gene>
    <name evidence="6" type="primary">XptA</name>
    <name evidence="6" type="ORF">CSHISOI_04724</name>
</gene>
<reference evidence="6 7" key="1">
    <citation type="journal article" date="2019" name="Sci. Rep.">
        <title>Colletotrichum shisoi sp. nov., an anthracnose pathogen of Perilla frutescens in Japan: molecular phylogenetic, morphological and genomic evidence.</title>
        <authorList>
            <person name="Gan P."/>
            <person name="Tsushima A."/>
            <person name="Hiroyama R."/>
            <person name="Narusaka M."/>
            <person name="Takano Y."/>
            <person name="Narusaka Y."/>
            <person name="Kawaradani M."/>
            <person name="Damm U."/>
            <person name="Shirasu K."/>
        </authorList>
    </citation>
    <scope>NUCLEOTIDE SEQUENCE [LARGE SCALE GENOMIC DNA]</scope>
    <source>
        <strain evidence="6 7">PG-2018a</strain>
    </source>
</reference>
<dbReference type="NCBIfam" id="TIGR03429">
    <property type="entry name" value="arom_pren_DMATS"/>
    <property type="match status" value="1"/>
</dbReference>
<evidence type="ECO:0000256" key="5">
    <source>
        <dbReference type="SAM" id="Phobius"/>
    </source>
</evidence>
<sequence length="874" mass="95326">MPEQTGTTQPEGFTSSQDGNEDGYTAQSLPRADEGMPAWKFLLGAFVVEAVLWVSFGVFQDYYSKHPDFQNDSNVAVIGTVATSIYYIGGPVALPLVARFQAWQRHMIVVGWLGCVASLIAASFTATVPGLVSTQGVLYGLAFMLLNYPVLFMLNEWFARRRGFAFGIMSAGAGCSGVALPFLMDFLLSRYGHQTTLRAMGVAQFVVVLPVIPLLRGRQPVSKQAALRRIDFGFFRNPLLYCFALANLLEALGYYIPSLYLPTYATALGLSGTMGALLLAANNLAVIVGQLALGYVSDRVNNVLILVFASSFAAGVASFAIWGYASSLAPLMTFSLVYGLATGGFPRLWPKSGSILADDPGPVYGFMAFGKGVGNILTGPISAPLMAGAVEPGVSAPPRGNHMMEATSTDQFPLWDSPFRGKTKSWMYKGAGATESKFKSTSTPEHDGTLVFPSVSKWLPPRDEHSDYWWNMAGPHFATLFRNAGYSMEEQYEALLFVYHQVVPRLGAAPGSSDSAAGGDSGLSLDNTHIEYSWRWNEADTKPEIRMVMEPFSRFAGTYLDPLNLKPATEMLYAMTPQVPSLDMGLFNHFVAKFYDAAHHKYLETNERPVMTNVCLGFEFLGHDILPEAYFFPRKLGHVGITPMAVWEDAVATAVPGSPSMGAVFSFVKDDAPELGLTLTPLWLGIDNVRPADARLELYCVEARTSFASVRTVLTMGGRIAVEEGMLDPTADLPRAPGYNAATDGVDTAGLWGTFVYYFDIGLGRNEGVPDIKFYIPVCHYGADDEAIASATTAWMTGHGRGQYVDAYWDSLRQIISHRGLEESRGAHMWLSMMVKGGRLPVTTYIAPEGHHPKRRRGGQRAHSRIAELVTRKS</sequence>
<dbReference type="Gene3D" id="1.20.1250.20">
    <property type="entry name" value="MFS general substrate transporter like domains"/>
    <property type="match status" value="2"/>
</dbReference>
<dbReference type="InterPro" id="IPR017795">
    <property type="entry name" value="ABBA_NscD-like"/>
</dbReference>
<name>A0A5Q4BUN8_9PEZI</name>
<feature type="transmembrane region" description="Helical" evidence="5">
    <location>
        <begin position="75"/>
        <end position="97"/>
    </location>
</feature>
<dbReference type="InterPro" id="IPR036259">
    <property type="entry name" value="MFS_trans_sf"/>
</dbReference>
<feature type="region of interest" description="Disordered" evidence="4">
    <location>
        <begin position="849"/>
        <end position="874"/>
    </location>
</feature>
<feature type="transmembrane region" description="Helical" evidence="5">
    <location>
        <begin position="109"/>
        <end position="131"/>
    </location>
</feature>
<dbReference type="CDD" id="cd13929">
    <property type="entry name" value="PT-DMATS_CymD"/>
    <property type="match status" value="1"/>
</dbReference>
<keyword evidence="3 6" id="KW-0808">Transferase</keyword>
<keyword evidence="5" id="KW-1133">Transmembrane helix</keyword>
<feature type="transmembrane region" description="Helical" evidence="5">
    <location>
        <begin position="41"/>
        <end position="63"/>
    </location>
</feature>
<protein>
    <submittedName>
        <fullName evidence="6">Xanthone prenyltransferase A</fullName>
    </submittedName>
</protein>
<feature type="compositionally biased region" description="Polar residues" evidence="4">
    <location>
        <begin position="1"/>
        <end position="18"/>
    </location>
</feature>
<dbReference type="GO" id="GO:0009820">
    <property type="term" value="P:alkaloid metabolic process"/>
    <property type="evidence" value="ECO:0007669"/>
    <property type="project" value="InterPro"/>
</dbReference>
<proteinExistence type="inferred from homology"/>
<dbReference type="EMBL" id="PUHP01000348">
    <property type="protein sequence ID" value="TQN70738.1"/>
    <property type="molecule type" value="Genomic_DNA"/>
</dbReference>
<feature type="transmembrane region" description="Helical" evidence="5">
    <location>
        <begin position="196"/>
        <end position="217"/>
    </location>
</feature>
<dbReference type="PANTHER" id="PTHR40627:SF4">
    <property type="entry name" value="PRENYLTRANSFERASE ASQH1-RELATED"/>
    <property type="match status" value="1"/>
</dbReference>
<keyword evidence="5" id="KW-0472">Membrane</keyword>
<dbReference type="OrthoDB" id="3354387at2759"/>
<evidence type="ECO:0000313" key="7">
    <source>
        <dbReference type="Proteomes" id="UP000326340"/>
    </source>
</evidence>
<dbReference type="GO" id="GO:0022857">
    <property type="term" value="F:transmembrane transporter activity"/>
    <property type="evidence" value="ECO:0007669"/>
    <property type="project" value="InterPro"/>
</dbReference>
<dbReference type="Pfam" id="PF07690">
    <property type="entry name" value="MFS_1"/>
    <property type="match status" value="1"/>
</dbReference>
<accession>A0A5Q4BUN8</accession>
<comment type="subcellular location">
    <subcellularLocation>
        <location evidence="1">Membrane</location>
        <topology evidence="1">Multi-pass membrane protein</topology>
    </subcellularLocation>
</comment>
<dbReference type="Proteomes" id="UP000326340">
    <property type="component" value="Unassembled WGS sequence"/>
</dbReference>
<comment type="caution">
    <text evidence="6">The sequence shown here is derived from an EMBL/GenBank/DDBJ whole genome shotgun (WGS) entry which is preliminary data.</text>
</comment>
<evidence type="ECO:0000256" key="2">
    <source>
        <dbReference type="ARBA" id="ARBA00010209"/>
    </source>
</evidence>
<dbReference type="AlphaFoldDB" id="A0A5Q4BUN8"/>
<dbReference type="Pfam" id="PF11991">
    <property type="entry name" value="Trp_DMAT"/>
    <property type="match status" value="1"/>
</dbReference>
<evidence type="ECO:0000256" key="4">
    <source>
        <dbReference type="SAM" id="MobiDB-lite"/>
    </source>
</evidence>
<feature type="compositionally biased region" description="Basic residues" evidence="4">
    <location>
        <begin position="852"/>
        <end position="864"/>
    </location>
</feature>
<keyword evidence="5" id="KW-0812">Transmembrane</keyword>
<feature type="transmembrane region" description="Helical" evidence="5">
    <location>
        <begin position="276"/>
        <end position="296"/>
    </location>
</feature>
<evidence type="ECO:0000313" key="6">
    <source>
        <dbReference type="EMBL" id="TQN70738.1"/>
    </source>
</evidence>
<dbReference type="SUPFAM" id="SSF103473">
    <property type="entry name" value="MFS general substrate transporter"/>
    <property type="match status" value="1"/>
</dbReference>
<feature type="transmembrane region" description="Helical" evidence="5">
    <location>
        <begin position="137"/>
        <end position="157"/>
    </location>
</feature>
<evidence type="ECO:0000256" key="3">
    <source>
        <dbReference type="ARBA" id="ARBA00022679"/>
    </source>
</evidence>
<keyword evidence="7" id="KW-1185">Reference proteome</keyword>
<dbReference type="GO" id="GO:0004659">
    <property type="term" value="F:prenyltransferase activity"/>
    <property type="evidence" value="ECO:0007669"/>
    <property type="project" value="TreeGrafter"/>
</dbReference>
<feature type="transmembrane region" description="Helical" evidence="5">
    <location>
        <begin position="238"/>
        <end position="256"/>
    </location>
</feature>
<dbReference type="InterPro" id="IPR011701">
    <property type="entry name" value="MFS"/>
</dbReference>